<dbReference type="AlphaFoldDB" id="A0A5B8C072"/>
<dbReference type="EMBL" id="CP040915">
    <property type="protein sequence ID" value="QDC23888.1"/>
    <property type="molecule type" value="Genomic_DNA"/>
</dbReference>
<evidence type="ECO:0000256" key="6">
    <source>
        <dbReference type="ARBA" id="ARBA00039017"/>
    </source>
</evidence>
<accession>A0A5B8C072</accession>
<dbReference type="Proteomes" id="UP000314616">
    <property type="component" value="Chromosome"/>
</dbReference>
<evidence type="ECO:0000256" key="5">
    <source>
        <dbReference type="ARBA" id="ARBA00037900"/>
    </source>
</evidence>
<evidence type="ECO:0000313" key="9">
    <source>
        <dbReference type="EMBL" id="QDC23888.1"/>
    </source>
</evidence>
<gene>
    <name evidence="9" type="ORF">FE374_03905</name>
</gene>
<dbReference type="GO" id="GO:0046872">
    <property type="term" value="F:metal ion binding"/>
    <property type="evidence" value="ECO:0007669"/>
    <property type="project" value="UniProtKB-KW"/>
</dbReference>
<keyword evidence="2" id="KW-0662">Pyridine nucleotide biosynthesis</keyword>
<dbReference type="PANTHER" id="PTHR11080:SF2">
    <property type="entry name" value="LD05707P"/>
    <property type="match status" value="1"/>
</dbReference>
<organism evidence="9 10">
    <name type="scientific">Georgenia yuyongxinii</name>
    <dbReference type="NCBI Taxonomy" id="2589797"/>
    <lineage>
        <taxon>Bacteria</taxon>
        <taxon>Bacillati</taxon>
        <taxon>Actinomycetota</taxon>
        <taxon>Actinomycetes</taxon>
        <taxon>Micrococcales</taxon>
        <taxon>Bogoriellaceae</taxon>
        <taxon>Georgenia</taxon>
    </lineage>
</organism>
<evidence type="ECO:0000256" key="1">
    <source>
        <dbReference type="ARBA" id="ARBA00006336"/>
    </source>
</evidence>
<dbReference type="Pfam" id="PF00857">
    <property type="entry name" value="Isochorismatase"/>
    <property type="match status" value="1"/>
</dbReference>
<proteinExistence type="inferred from homology"/>
<dbReference type="InterPro" id="IPR052347">
    <property type="entry name" value="Isochorismatase_Nicotinamidase"/>
</dbReference>
<dbReference type="GO" id="GO:0008936">
    <property type="term" value="F:nicotinamidase activity"/>
    <property type="evidence" value="ECO:0007669"/>
    <property type="project" value="UniProtKB-EC"/>
</dbReference>
<dbReference type="OrthoDB" id="9791276at2"/>
<dbReference type="GO" id="GO:0019363">
    <property type="term" value="P:pyridine nucleotide biosynthetic process"/>
    <property type="evidence" value="ECO:0007669"/>
    <property type="project" value="UniProtKB-KW"/>
</dbReference>
<evidence type="ECO:0000256" key="4">
    <source>
        <dbReference type="ARBA" id="ARBA00022801"/>
    </source>
</evidence>
<comment type="similarity">
    <text evidence="1">Belongs to the isochorismatase family.</text>
</comment>
<dbReference type="EC" id="3.5.1.19" evidence="6"/>
<evidence type="ECO:0000256" key="7">
    <source>
        <dbReference type="ARBA" id="ARBA00043224"/>
    </source>
</evidence>
<dbReference type="PANTHER" id="PTHR11080">
    <property type="entry name" value="PYRAZINAMIDASE/NICOTINAMIDASE"/>
    <property type="match status" value="1"/>
</dbReference>
<evidence type="ECO:0000313" key="10">
    <source>
        <dbReference type="Proteomes" id="UP000314616"/>
    </source>
</evidence>
<feature type="domain" description="Isochorismatase-like" evidence="8">
    <location>
        <begin position="12"/>
        <end position="194"/>
    </location>
</feature>
<evidence type="ECO:0000259" key="8">
    <source>
        <dbReference type="Pfam" id="PF00857"/>
    </source>
</evidence>
<keyword evidence="4" id="KW-0378">Hydrolase</keyword>
<protein>
    <recommendedName>
        <fullName evidence="6">nicotinamidase</fullName>
        <ecNumber evidence="6">3.5.1.19</ecNumber>
    </recommendedName>
    <alternativeName>
        <fullName evidence="7">Nicotinamide deamidase</fullName>
    </alternativeName>
</protein>
<sequence>MSTQDAQPARRALILVDVQPTFCEGGALPSPGANAVSEKVARYARAHRRDYAAVVTTQDWHIDPGDHFSETPDFVDTWPPHGVAGTPEAELHPALHGMTFDASVKKGMYAAAYSGFEGIDADGRTLAQILEDAGVRAVDVVGLVESHCVKETALDAHRLGLDTRVFTDLTVPVSPELGAQAREQLTAAGVELAESGQA</sequence>
<reference evidence="9 10" key="1">
    <citation type="submission" date="2019-05" db="EMBL/GenBank/DDBJ databases">
        <title>Georgenia *** sp. nov., and Georgenia *** sp. nov., isolated from the intestinal contents of plateau pika (Ochotona curzoniae) in the Qinghai-Tibet plateau of China.</title>
        <authorList>
            <person name="Tian Z."/>
        </authorList>
    </citation>
    <scope>NUCLEOTIDE SEQUENCE [LARGE SCALE GENOMIC DNA]</scope>
    <source>
        <strain evidence="9 10">Z443</strain>
    </source>
</reference>
<dbReference type="InterPro" id="IPR036380">
    <property type="entry name" value="Isochorismatase-like_sf"/>
</dbReference>
<name>A0A5B8C072_9MICO</name>
<evidence type="ECO:0000256" key="2">
    <source>
        <dbReference type="ARBA" id="ARBA00022642"/>
    </source>
</evidence>
<comment type="pathway">
    <text evidence="5">Cofactor biosynthesis; nicotinate biosynthesis; nicotinate from nicotinamide: step 1/1.</text>
</comment>
<dbReference type="InterPro" id="IPR000868">
    <property type="entry name" value="Isochorismatase-like_dom"/>
</dbReference>
<dbReference type="SUPFAM" id="SSF52499">
    <property type="entry name" value="Isochorismatase-like hydrolases"/>
    <property type="match status" value="1"/>
</dbReference>
<keyword evidence="3" id="KW-0479">Metal-binding</keyword>
<dbReference type="KEGG" id="gyu:FE374_03905"/>
<evidence type="ECO:0000256" key="3">
    <source>
        <dbReference type="ARBA" id="ARBA00022723"/>
    </source>
</evidence>
<dbReference type="Gene3D" id="3.40.50.850">
    <property type="entry name" value="Isochorismatase-like"/>
    <property type="match status" value="1"/>
</dbReference>
<dbReference type="RefSeq" id="WP_139927330.1">
    <property type="nucleotide sequence ID" value="NZ_CP040915.1"/>
</dbReference>